<sequence>MSENITNIKARRRETVFPRSDPATQSLAPKRLLLGTEASGYLQKPQKLRRMIPVGTPHTLSTEGNPWNRYQRSFNLPQAGHGILVHKKSIPFDERIFKKIEVKDKSWLSKLRPVSHKNIVTLHEAMYHEGVINIFYEVMDVSLRQIFRTPIGALSQLEVAAFCKEILEGLDYIHSHLELVHGELSSECVLLSTRPPALKIANIATSMLRETTSGAVQSDLESLGQIIVECLEPGTASRHGNTLVLNNWDTVLREFQALTKSKTVKELLKHEFLRRSSGPSCLRRYVRAARESAPKDIEIPPEWVTDKSS</sequence>
<dbReference type="InterPro" id="IPR053235">
    <property type="entry name" value="Ser_Thr_kinase"/>
</dbReference>
<evidence type="ECO:0000313" key="4">
    <source>
        <dbReference type="Proteomes" id="UP000034164"/>
    </source>
</evidence>
<evidence type="ECO:0000259" key="2">
    <source>
        <dbReference type="PROSITE" id="PS50011"/>
    </source>
</evidence>
<dbReference type="InterPro" id="IPR011009">
    <property type="entry name" value="Kinase-like_dom_sf"/>
</dbReference>
<protein>
    <recommendedName>
        <fullName evidence="2">Protein kinase domain-containing protein</fullName>
    </recommendedName>
</protein>
<dbReference type="Proteomes" id="UP000034164">
    <property type="component" value="Unassembled WGS sequence"/>
</dbReference>
<evidence type="ECO:0000256" key="1">
    <source>
        <dbReference type="SAM" id="MobiDB-lite"/>
    </source>
</evidence>
<dbReference type="Pfam" id="PF00069">
    <property type="entry name" value="Pkinase"/>
    <property type="match status" value="1"/>
</dbReference>
<dbReference type="SMART" id="SM00220">
    <property type="entry name" value="S_TKc"/>
    <property type="match status" value="1"/>
</dbReference>
<dbReference type="PROSITE" id="PS50011">
    <property type="entry name" value="PROTEIN_KINASE_DOM"/>
    <property type="match status" value="1"/>
</dbReference>
<dbReference type="GO" id="GO:0005524">
    <property type="term" value="F:ATP binding"/>
    <property type="evidence" value="ECO:0007669"/>
    <property type="project" value="InterPro"/>
</dbReference>
<dbReference type="OrthoDB" id="4188793at2759"/>
<dbReference type="GO" id="GO:0005737">
    <property type="term" value="C:cytoplasm"/>
    <property type="evidence" value="ECO:0007669"/>
    <property type="project" value="TreeGrafter"/>
</dbReference>
<reference evidence="4" key="1">
    <citation type="journal article" date="2015" name="PLoS Genet.">
        <title>The dynamic genome and transcriptome of the human fungal pathogen Blastomyces and close relative Emmonsia.</title>
        <authorList>
            <person name="Munoz J.F."/>
            <person name="Gauthier G.M."/>
            <person name="Desjardins C.A."/>
            <person name="Gallo J.E."/>
            <person name="Holder J."/>
            <person name="Sullivan T.D."/>
            <person name="Marty A.J."/>
            <person name="Carmen J.C."/>
            <person name="Chen Z."/>
            <person name="Ding L."/>
            <person name="Gujja S."/>
            <person name="Magrini V."/>
            <person name="Misas E."/>
            <person name="Mitreva M."/>
            <person name="Priest M."/>
            <person name="Saif S."/>
            <person name="Whiston E.A."/>
            <person name="Young S."/>
            <person name="Zeng Q."/>
            <person name="Goldman W.E."/>
            <person name="Mardis E.R."/>
            <person name="Taylor J.W."/>
            <person name="McEwen J.G."/>
            <person name="Clay O.K."/>
            <person name="Klein B.S."/>
            <person name="Cuomo C.A."/>
        </authorList>
    </citation>
    <scope>NUCLEOTIDE SEQUENCE [LARGE SCALE GENOMIC DNA]</scope>
    <source>
        <strain evidence="4">UAMH 3008</strain>
    </source>
</reference>
<organism evidence="3 4">
    <name type="scientific">[Emmonsia] crescens</name>
    <dbReference type="NCBI Taxonomy" id="73230"/>
    <lineage>
        <taxon>Eukaryota</taxon>
        <taxon>Fungi</taxon>
        <taxon>Dikarya</taxon>
        <taxon>Ascomycota</taxon>
        <taxon>Pezizomycotina</taxon>
        <taxon>Eurotiomycetes</taxon>
        <taxon>Eurotiomycetidae</taxon>
        <taxon>Onygenales</taxon>
        <taxon>Ajellomycetaceae</taxon>
        <taxon>Emergomyces</taxon>
    </lineage>
</organism>
<dbReference type="InterPro" id="IPR000719">
    <property type="entry name" value="Prot_kinase_dom"/>
</dbReference>
<dbReference type="EMBL" id="LCZI01000628">
    <property type="protein sequence ID" value="KKZ65505.1"/>
    <property type="molecule type" value="Genomic_DNA"/>
</dbReference>
<dbReference type="PANTHER" id="PTHR24361">
    <property type="entry name" value="MITOGEN-ACTIVATED KINASE KINASE KINASE"/>
    <property type="match status" value="1"/>
</dbReference>
<name>A0A0G2I5J9_9EURO</name>
<comment type="caution">
    <text evidence="3">The sequence shown here is derived from an EMBL/GenBank/DDBJ whole genome shotgun (WGS) entry which is preliminary data.</text>
</comment>
<dbReference type="VEuPathDB" id="FungiDB:EMCG_08664"/>
<dbReference type="Gene3D" id="1.10.510.10">
    <property type="entry name" value="Transferase(Phosphotransferase) domain 1"/>
    <property type="match status" value="1"/>
</dbReference>
<dbReference type="SUPFAM" id="SSF56112">
    <property type="entry name" value="Protein kinase-like (PK-like)"/>
    <property type="match status" value="1"/>
</dbReference>
<feature type="region of interest" description="Disordered" evidence="1">
    <location>
        <begin position="1"/>
        <end position="23"/>
    </location>
</feature>
<dbReference type="GO" id="GO:0004674">
    <property type="term" value="F:protein serine/threonine kinase activity"/>
    <property type="evidence" value="ECO:0007669"/>
    <property type="project" value="TreeGrafter"/>
</dbReference>
<proteinExistence type="predicted"/>
<gene>
    <name evidence="3" type="ORF">EMCG_08664</name>
</gene>
<accession>A0A0G2I5J9</accession>
<feature type="domain" description="Protein kinase" evidence="2">
    <location>
        <begin position="28"/>
        <end position="309"/>
    </location>
</feature>
<evidence type="ECO:0000313" key="3">
    <source>
        <dbReference type="EMBL" id="KKZ65505.1"/>
    </source>
</evidence>
<dbReference type="AlphaFoldDB" id="A0A0G2I5J9"/>